<evidence type="ECO:0000256" key="5">
    <source>
        <dbReference type="ARBA" id="ARBA00022989"/>
    </source>
</evidence>
<feature type="transmembrane region" description="Helical" evidence="8">
    <location>
        <begin position="159"/>
        <end position="178"/>
    </location>
</feature>
<evidence type="ECO:0000256" key="6">
    <source>
        <dbReference type="ARBA" id="ARBA00023118"/>
    </source>
</evidence>
<dbReference type="EMBL" id="WAJR01000035">
    <property type="protein sequence ID" value="KAB1636148.1"/>
    <property type="molecule type" value="Genomic_DNA"/>
</dbReference>
<feature type="transmembrane region" description="Helical" evidence="8">
    <location>
        <begin position="44"/>
        <end position="65"/>
    </location>
</feature>
<dbReference type="AlphaFoldDB" id="A0A6N6NJC8"/>
<keyword evidence="5 8" id="KW-1133">Transmembrane helix</keyword>
<keyword evidence="2" id="KW-1003">Cell membrane</keyword>
<reference evidence="10 11" key="1">
    <citation type="submission" date="2019-09" db="EMBL/GenBank/DDBJ databases">
        <title>Whole genome shotgun sequencing (WGS) of Ellagibacter isourolithinifaciens DSM 104140(T) and Adlercreutzia muris DSM 29508(T).</title>
        <authorList>
            <person name="Stoll D.A."/>
            <person name="Danylec N."/>
            <person name="Huch M."/>
        </authorList>
    </citation>
    <scope>NUCLEOTIDE SEQUENCE [LARGE SCALE GENOMIC DNA]</scope>
    <source>
        <strain evidence="10 11">DSM 104140</strain>
    </source>
</reference>
<dbReference type="GO" id="GO:0051607">
    <property type="term" value="P:defense response to virus"/>
    <property type="evidence" value="ECO:0007669"/>
    <property type="project" value="UniProtKB-KW"/>
</dbReference>
<sequence>MGAKKGERGEATLDKRAGLSDDDLKWVLDRTGAYIRDADAKNGMVIAALAVIVAVAFPNGEFVLAAKSMVVDGGWHLVVVVLCGLSALLLVLAVLGSIFPRLDLEGRRKSVLFYGDIDCYSNVGAFLWDAERADLREELAGQIYVNSRIAKRKMALNRWSLVFLLLFMLLCALVMVIGSGR</sequence>
<comment type="subcellular location">
    <subcellularLocation>
        <location evidence="1">Cell membrane</location>
    </subcellularLocation>
</comment>
<organism evidence="10 11">
    <name type="scientific">Ellagibacter isourolithinifaciens</name>
    <dbReference type="NCBI Taxonomy" id="2137581"/>
    <lineage>
        <taxon>Bacteria</taxon>
        <taxon>Bacillati</taxon>
        <taxon>Actinomycetota</taxon>
        <taxon>Coriobacteriia</taxon>
        <taxon>Eggerthellales</taxon>
        <taxon>Eggerthellaceae</taxon>
        <taxon>Ellagibacter</taxon>
    </lineage>
</organism>
<evidence type="ECO:0000259" key="9">
    <source>
        <dbReference type="Pfam" id="PF18967"/>
    </source>
</evidence>
<keyword evidence="11" id="KW-1185">Reference proteome</keyword>
<evidence type="ECO:0000256" key="8">
    <source>
        <dbReference type="SAM" id="Phobius"/>
    </source>
</evidence>
<dbReference type="RefSeq" id="WP_158050361.1">
    <property type="nucleotide sequence ID" value="NZ_WAJR01000035.1"/>
</dbReference>
<keyword evidence="6" id="KW-0051">Antiviral defense</keyword>
<protein>
    <recommendedName>
        <fullName evidence="9">Pycsar effector protein domain-containing protein</fullName>
    </recommendedName>
</protein>
<feature type="domain" description="Pycsar effector protein" evidence="9">
    <location>
        <begin position="24"/>
        <end position="177"/>
    </location>
</feature>
<evidence type="ECO:0000256" key="7">
    <source>
        <dbReference type="ARBA" id="ARBA00023136"/>
    </source>
</evidence>
<keyword evidence="3 8" id="KW-0812">Transmembrane</keyword>
<dbReference type="GeneID" id="98658730"/>
<gene>
    <name evidence="10" type="ORF">F8C90_09930</name>
</gene>
<keyword evidence="7 8" id="KW-0472">Membrane</keyword>
<keyword evidence="4" id="KW-0547">Nucleotide-binding</keyword>
<dbReference type="GO" id="GO:0000166">
    <property type="term" value="F:nucleotide binding"/>
    <property type="evidence" value="ECO:0007669"/>
    <property type="project" value="UniProtKB-KW"/>
</dbReference>
<evidence type="ECO:0000256" key="3">
    <source>
        <dbReference type="ARBA" id="ARBA00022692"/>
    </source>
</evidence>
<evidence type="ECO:0000256" key="4">
    <source>
        <dbReference type="ARBA" id="ARBA00022741"/>
    </source>
</evidence>
<dbReference type="Proteomes" id="UP000468668">
    <property type="component" value="Unassembled WGS sequence"/>
</dbReference>
<comment type="caution">
    <text evidence="10">The sequence shown here is derived from an EMBL/GenBank/DDBJ whole genome shotgun (WGS) entry which is preliminary data.</text>
</comment>
<proteinExistence type="predicted"/>
<dbReference type="Pfam" id="PF18967">
    <property type="entry name" value="PycTM"/>
    <property type="match status" value="1"/>
</dbReference>
<accession>A0A6N6NJC8</accession>
<evidence type="ECO:0000256" key="1">
    <source>
        <dbReference type="ARBA" id="ARBA00004236"/>
    </source>
</evidence>
<evidence type="ECO:0000256" key="2">
    <source>
        <dbReference type="ARBA" id="ARBA00022475"/>
    </source>
</evidence>
<evidence type="ECO:0000313" key="10">
    <source>
        <dbReference type="EMBL" id="KAB1636148.1"/>
    </source>
</evidence>
<dbReference type="GO" id="GO:0005886">
    <property type="term" value="C:plasma membrane"/>
    <property type="evidence" value="ECO:0007669"/>
    <property type="project" value="UniProtKB-SubCell"/>
</dbReference>
<evidence type="ECO:0000313" key="11">
    <source>
        <dbReference type="Proteomes" id="UP000468668"/>
    </source>
</evidence>
<feature type="transmembrane region" description="Helical" evidence="8">
    <location>
        <begin position="77"/>
        <end position="99"/>
    </location>
</feature>
<name>A0A6N6NJC8_9ACTN</name>
<dbReference type="InterPro" id="IPR043760">
    <property type="entry name" value="PycTM_dom"/>
</dbReference>